<name>A0AAD6DK50_9EURO</name>
<sequence>MEKGIKKNTFWYLLALSSVSALSTNFYDHIPSKFATGHEIPEFWSITMPYCFLNTASLIEQKVKDKERYDASLQEFRY</sequence>
<feature type="chain" id="PRO_5042096698" evidence="1">
    <location>
        <begin position="22"/>
        <end position="78"/>
    </location>
</feature>
<comment type="caution">
    <text evidence="2">The sequence shown here is derived from an EMBL/GenBank/DDBJ whole genome shotgun (WGS) entry which is preliminary data.</text>
</comment>
<dbReference type="AlphaFoldDB" id="A0AAD6DK50"/>
<organism evidence="2 3">
    <name type="scientific">Penicillium hetheringtonii</name>
    <dbReference type="NCBI Taxonomy" id="911720"/>
    <lineage>
        <taxon>Eukaryota</taxon>
        <taxon>Fungi</taxon>
        <taxon>Dikarya</taxon>
        <taxon>Ascomycota</taxon>
        <taxon>Pezizomycotina</taxon>
        <taxon>Eurotiomycetes</taxon>
        <taxon>Eurotiomycetidae</taxon>
        <taxon>Eurotiales</taxon>
        <taxon>Aspergillaceae</taxon>
        <taxon>Penicillium</taxon>
    </lineage>
</organism>
<keyword evidence="1" id="KW-0732">Signal</keyword>
<reference evidence="2 3" key="1">
    <citation type="journal article" date="2023" name="IMA Fungus">
        <title>Comparative genomic study of the Penicillium genus elucidates a diverse pangenome and 15 lateral gene transfer events.</title>
        <authorList>
            <person name="Petersen C."/>
            <person name="Sorensen T."/>
            <person name="Nielsen M.R."/>
            <person name="Sondergaard T.E."/>
            <person name="Sorensen J.L."/>
            <person name="Fitzpatrick D.A."/>
            <person name="Frisvad J.C."/>
            <person name="Nielsen K.L."/>
        </authorList>
    </citation>
    <scope>NUCLEOTIDE SEQUENCE [LARGE SCALE GENOMIC DNA]</scope>
    <source>
        <strain evidence="2 3">IBT 29057</strain>
    </source>
</reference>
<proteinExistence type="predicted"/>
<accession>A0AAD6DK50</accession>
<dbReference type="EMBL" id="JAQJAC010000004">
    <property type="protein sequence ID" value="KAJ5585751.1"/>
    <property type="molecule type" value="Genomic_DNA"/>
</dbReference>
<protein>
    <submittedName>
        <fullName evidence="2">Uncharacterized protein</fullName>
    </submittedName>
</protein>
<evidence type="ECO:0000313" key="2">
    <source>
        <dbReference type="EMBL" id="KAJ5585751.1"/>
    </source>
</evidence>
<feature type="signal peptide" evidence="1">
    <location>
        <begin position="1"/>
        <end position="21"/>
    </location>
</feature>
<dbReference type="Proteomes" id="UP001216150">
    <property type="component" value="Unassembled WGS sequence"/>
</dbReference>
<evidence type="ECO:0000256" key="1">
    <source>
        <dbReference type="SAM" id="SignalP"/>
    </source>
</evidence>
<keyword evidence="3" id="KW-1185">Reference proteome</keyword>
<evidence type="ECO:0000313" key="3">
    <source>
        <dbReference type="Proteomes" id="UP001216150"/>
    </source>
</evidence>
<gene>
    <name evidence="2" type="ORF">N7450_005538</name>
</gene>